<dbReference type="CDD" id="cd00333">
    <property type="entry name" value="MIP"/>
    <property type="match status" value="1"/>
</dbReference>
<evidence type="ECO:0000256" key="8">
    <source>
        <dbReference type="ARBA" id="ARBA00023136"/>
    </source>
</evidence>
<evidence type="ECO:0000256" key="4">
    <source>
        <dbReference type="ARBA" id="ARBA00022448"/>
    </source>
</evidence>
<feature type="transmembrane region" description="Helical" evidence="11">
    <location>
        <begin position="65"/>
        <end position="83"/>
    </location>
</feature>
<dbReference type="Pfam" id="PF00230">
    <property type="entry name" value="MIP"/>
    <property type="match status" value="1"/>
</dbReference>
<reference evidence="12" key="1">
    <citation type="journal article" date="2008" name="BMC Genomics">
        <title>The midgut transcriptome of Lutzomyia longipalpis: comparative analysis of cDNA libraries from sugar-fed, blood-fed, post-digested and Leishmania infantum chagasi-infected sand flies.</title>
        <authorList>
            <person name="Jochim R.C."/>
            <person name="Teixeira C.R."/>
            <person name="Laughinghouse A."/>
            <person name="Mu J."/>
            <person name="Oliveira F."/>
            <person name="Gomes R.B."/>
            <person name="Elnaiem D.E."/>
            <person name="Valenzuela J.G."/>
        </authorList>
    </citation>
    <scope>NUCLEOTIDE SEQUENCE</scope>
    <source>
        <tissue evidence="12">Midgut</tissue>
    </source>
</reference>
<dbReference type="SUPFAM" id="SSF81338">
    <property type="entry name" value="Aquaporin-like"/>
    <property type="match status" value="1"/>
</dbReference>
<keyword evidence="7 11" id="KW-1133">Transmembrane helix</keyword>
<keyword evidence="6" id="KW-0677">Repeat</keyword>
<accession>A8CWH6</accession>
<feature type="transmembrane region" description="Helical" evidence="11">
    <location>
        <begin position="226"/>
        <end position="247"/>
    </location>
</feature>
<keyword evidence="5 10" id="KW-0812">Transmembrane</keyword>
<dbReference type="GO" id="GO:0005886">
    <property type="term" value="C:plasma membrane"/>
    <property type="evidence" value="ECO:0007669"/>
    <property type="project" value="TreeGrafter"/>
</dbReference>
<proteinExistence type="evidence at transcript level"/>
<protein>
    <submittedName>
        <fullName evidence="12">Putative aquaporin</fullName>
    </submittedName>
</protein>
<dbReference type="GO" id="GO:0015250">
    <property type="term" value="F:water channel activity"/>
    <property type="evidence" value="ECO:0007669"/>
    <property type="project" value="UniProtKB-ARBA"/>
</dbReference>
<dbReference type="AlphaFoldDB" id="A8CWH6"/>
<dbReference type="PANTHER" id="PTHR19139">
    <property type="entry name" value="AQUAPORIN TRANSPORTER"/>
    <property type="match status" value="1"/>
</dbReference>
<evidence type="ECO:0000256" key="6">
    <source>
        <dbReference type="ARBA" id="ARBA00022737"/>
    </source>
</evidence>
<dbReference type="FunFam" id="1.20.1080.10:FF:000009">
    <property type="entry name" value="aquaporin-4 isoform X1"/>
    <property type="match status" value="1"/>
</dbReference>
<dbReference type="InterPro" id="IPR034294">
    <property type="entry name" value="Aquaporin_transptr"/>
</dbReference>
<evidence type="ECO:0000256" key="5">
    <source>
        <dbReference type="ARBA" id="ARBA00022692"/>
    </source>
</evidence>
<feature type="transmembrane region" description="Helical" evidence="11">
    <location>
        <begin position="184"/>
        <end position="206"/>
    </location>
</feature>
<dbReference type="PRINTS" id="PR00783">
    <property type="entry name" value="MINTRINSICP"/>
</dbReference>
<organism evidence="12">
    <name type="scientific">Lutzomyia longipalpis</name>
    <name type="common">Sand fly</name>
    <dbReference type="NCBI Taxonomy" id="7200"/>
    <lineage>
        <taxon>Eukaryota</taxon>
        <taxon>Metazoa</taxon>
        <taxon>Ecdysozoa</taxon>
        <taxon>Arthropoda</taxon>
        <taxon>Hexapoda</taxon>
        <taxon>Insecta</taxon>
        <taxon>Pterygota</taxon>
        <taxon>Neoptera</taxon>
        <taxon>Endopterygota</taxon>
        <taxon>Diptera</taxon>
        <taxon>Nematocera</taxon>
        <taxon>Psychodoidea</taxon>
        <taxon>Psychodidae</taxon>
        <taxon>Lutzomyia</taxon>
        <taxon>Lutzomyia</taxon>
    </lineage>
</organism>
<evidence type="ECO:0000256" key="2">
    <source>
        <dbReference type="ARBA" id="ARBA00006175"/>
    </source>
</evidence>
<evidence type="ECO:0000256" key="3">
    <source>
        <dbReference type="ARBA" id="ARBA00011881"/>
    </source>
</evidence>
<evidence type="ECO:0000256" key="11">
    <source>
        <dbReference type="SAM" id="Phobius"/>
    </source>
</evidence>
<feature type="transmembrane region" description="Helical" evidence="11">
    <location>
        <begin position="152"/>
        <end position="172"/>
    </location>
</feature>
<comment type="function">
    <text evidence="9">Forms a water-specific channel.</text>
</comment>
<dbReference type="InterPro" id="IPR000425">
    <property type="entry name" value="MIP"/>
</dbReference>
<name>A8CWH6_LUTLO</name>
<evidence type="ECO:0000256" key="10">
    <source>
        <dbReference type="RuleBase" id="RU000477"/>
    </source>
</evidence>
<dbReference type="PANTHER" id="PTHR19139:SF291">
    <property type="entry name" value="AQUAPORIN"/>
    <property type="match status" value="1"/>
</dbReference>
<evidence type="ECO:0000256" key="7">
    <source>
        <dbReference type="ARBA" id="ARBA00022989"/>
    </source>
</evidence>
<feature type="transmembrane region" description="Helical" evidence="11">
    <location>
        <begin position="111"/>
        <end position="132"/>
    </location>
</feature>
<dbReference type="EMBL" id="EU124628">
    <property type="protein sequence ID" value="ABV60346.1"/>
    <property type="molecule type" value="mRNA"/>
</dbReference>
<keyword evidence="8 11" id="KW-0472">Membrane</keyword>
<evidence type="ECO:0000256" key="1">
    <source>
        <dbReference type="ARBA" id="ARBA00004141"/>
    </source>
</evidence>
<comment type="similarity">
    <text evidence="2 10">Belongs to the MIP/aquaporin (TC 1.A.8) family.</text>
</comment>
<keyword evidence="4 10" id="KW-0813">Transport</keyword>
<comment type="subunit">
    <text evidence="3">Homotetramer.</text>
</comment>
<evidence type="ECO:0000256" key="9">
    <source>
        <dbReference type="ARBA" id="ARBA00056455"/>
    </source>
</evidence>
<dbReference type="InterPro" id="IPR023271">
    <property type="entry name" value="Aquaporin-like"/>
</dbReference>
<comment type="subcellular location">
    <subcellularLocation>
        <location evidence="1">Membrane</location>
        <topology evidence="1">Multi-pass membrane protein</topology>
    </subcellularLocation>
</comment>
<dbReference type="NCBIfam" id="TIGR00861">
    <property type="entry name" value="MIP"/>
    <property type="match status" value="1"/>
</dbReference>
<dbReference type="Gene3D" id="1.20.1080.10">
    <property type="entry name" value="Glycerol uptake facilitator protein"/>
    <property type="match status" value="1"/>
</dbReference>
<sequence>MLPIFSKLQNRENLRKGMKQIVGVADITDNRNIWRILIAEFLGTFLLVSIGIGSTTGWADYSPSMPQIAFTFGLVVATLAQAFGHVSGCHVNPAVTCGLVVTGDVSILKGIFYIACQCIGAIAGAALIKVGTPPAYVGMLGNTTLHADLTPAQGVLIEALITFILVFVVHGVSDPRRSDNKNAVPLSVGLSITAGHLAAIKFTGASMNPARSFGPAVVMGFWENHWVYWVGPILGGIIAGLVYRFIFKVKKGDGEASSYDF</sequence>
<feature type="transmembrane region" description="Helical" evidence="11">
    <location>
        <begin position="37"/>
        <end position="59"/>
    </location>
</feature>
<evidence type="ECO:0000313" key="12">
    <source>
        <dbReference type="EMBL" id="ABV60346.1"/>
    </source>
</evidence>
<dbReference type="PRINTS" id="PR02016">
    <property type="entry name" value="AQUAPORIN4"/>
</dbReference>
<dbReference type="VEuPathDB" id="VectorBase:LLOJ003011"/>
<dbReference type="GO" id="GO:0048878">
    <property type="term" value="P:chemical homeostasis"/>
    <property type="evidence" value="ECO:0007669"/>
    <property type="project" value="UniProtKB-ARBA"/>
</dbReference>
<dbReference type="VEuPathDB" id="VectorBase:LLONM1_006891"/>